<feature type="compositionally biased region" description="Polar residues" evidence="7">
    <location>
        <begin position="439"/>
        <end position="456"/>
    </location>
</feature>
<keyword evidence="6 8" id="KW-0472">Membrane</keyword>
<feature type="transmembrane region" description="Helical" evidence="8">
    <location>
        <begin position="359"/>
        <end position="380"/>
    </location>
</feature>
<evidence type="ECO:0000256" key="5">
    <source>
        <dbReference type="ARBA" id="ARBA00022989"/>
    </source>
</evidence>
<evidence type="ECO:0000256" key="2">
    <source>
        <dbReference type="ARBA" id="ARBA00022448"/>
    </source>
</evidence>
<sequence length="478" mass="52341">MLLNHLGRVALVVAALAPLSVLAAASDNPPGQSTFISPDGSLAFAFTVPDNNNLDVYFSLRVAKKRSWGAIGLGSNEMSGALFLMLYQNEAGTNVTFSPRLAYGNYEPQFYPDLEVDVLDGTGIVDNDLVFHARCRKHCRSWPSGKTSKGYIDVSSPNSKAIYAIGPEERFKNDAKDAPLKMHEEYGSFTIDMKRTQGRPHLPVLTEDSENEGTTLSTRTSGRSDWKAIVHGVFMIVAFIALLPGGAIMVRVEKLAKFHKFVQAAAVLLILAAFGLAIPMSFYYQRSRSFRSLHQLFGYFVVFCLMIQLALGVLNHLQMKKSQQPGLYSTLHRWVGRFTVFMGAMNGYIGFRYAGDARWAILVTGIVFFIIFCFLAYAVVSAKGQPPQRTHAPGGFENYSHGYQPQPQPWRQHGGGGGADVGAAPSYPHDPPPGYEAPSAQQIGLQSVSPWRSASPTRGAYEDEPGGSASIQKPREFA</sequence>
<dbReference type="Pfam" id="PF03188">
    <property type="entry name" value="Cytochrom_B561"/>
    <property type="match status" value="1"/>
</dbReference>
<comment type="subcellular location">
    <subcellularLocation>
        <location evidence="1">Membrane</location>
    </subcellularLocation>
</comment>
<dbReference type="CDD" id="cd08760">
    <property type="entry name" value="Cyt_b561_FRRS1_like"/>
    <property type="match status" value="1"/>
</dbReference>
<dbReference type="AlphaFoldDB" id="A0A0M9VUZ9"/>
<evidence type="ECO:0000256" key="9">
    <source>
        <dbReference type="SAM" id="SignalP"/>
    </source>
</evidence>
<keyword evidence="12" id="KW-1185">Reference proteome</keyword>
<accession>A0A0M9VUZ9</accession>
<dbReference type="Pfam" id="PF16010">
    <property type="entry name" value="CDH-cyt"/>
    <property type="match status" value="1"/>
</dbReference>
<keyword evidence="4" id="KW-0249">Electron transport</keyword>
<dbReference type="SMART" id="SM00665">
    <property type="entry name" value="B561"/>
    <property type="match status" value="1"/>
</dbReference>
<dbReference type="Gene3D" id="1.20.120.1770">
    <property type="match status" value="1"/>
</dbReference>
<dbReference type="EMBL" id="LGSR01000018">
    <property type="protein sequence ID" value="KOS20305.1"/>
    <property type="molecule type" value="Genomic_DNA"/>
</dbReference>
<evidence type="ECO:0000256" key="4">
    <source>
        <dbReference type="ARBA" id="ARBA00022982"/>
    </source>
</evidence>
<feature type="transmembrane region" description="Helical" evidence="8">
    <location>
        <begin position="334"/>
        <end position="353"/>
    </location>
</feature>
<evidence type="ECO:0000256" key="8">
    <source>
        <dbReference type="SAM" id="Phobius"/>
    </source>
</evidence>
<proteinExistence type="predicted"/>
<keyword evidence="3 8" id="KW-0812">Transmembrane</keyword>
<keyword evidence="2" id="KW-0813">Transport</keyword>
<keyword evidence="5 8" id="KW-1133">Transmembrane helix</keyword>
<feature type="region of interest" description="Disordered" evidence="7">
    <location>
        <begin position="389"/>
        <end position="478"/>
    </location>
</feature>
<feature type="signal peptide" evidence="9">
    <location>
        <begin position="1"/>
        <end position="25"/>
    </location>
</feature>
<feature type="transmembrane region" description="Helical" evidence="8">
    <location>
        <begin position="261"/>
        <end position="284"/>
    </location>
</feature>
<dbReference type="GO" id="GO:0016020">
    <property type="term" value="C:membrane"/>
    <property type="evidence" value="ECO:0007669"/>
    <property type="project" value="UniProtKB-SubCell"/>
</dbReference>
<feature type="domain" description="Cytochrome b561" evidence="10">
    <location>
        <begin position="230"/>
        <end position="351"/>
    </location>
</feature>
<name>A0A0M9VUZ9_ESCWE</name>
<evidence type="ECO:0000256" key="1">
    <source>
        <dbReference type="ARBA" id="ARBA00004370"/>
    </source>
</evidence>
<dbReference type="Gene3D" id="2.60.40.1210">
    <property type="entry name" value="Cellobiose dehydrogenase, cytochrome domain"/>
    <property type="match status" value="1"/>
</dbReference>
<dbReference type="CDD" id="cd09630">
    <property type="entry name" value="CDH_like_cytochrome"/>
    <property type="match status" value="1"/>
</dbReference>
<dbReference type="Proteomes" id="UP000053831">
    <property type="component" value="Unassembled WGS sequence"/>
</dbReference>
<organism evidence="11 12">
    <name type="scientific">Escovopsis weberi</name>
    <dbReference type="NCBI Taxonomy" id="150374"/>
    <lineage>
        <taxon>Eukaryota</taxon>
        <taxon>Fungi</taxon>
        <taxon>Dikarya</taxon>
        <taxon>Ascomycota</taxon>
        <taxon>Pezizomycotina</taxon>
        <taxon>Sordariomycetes</taxon>
        <taxon>Hypocreomycetidae</taxon>
        <taxon>Hypocreales</taxon>
        <taxon>Hypocreaceae</taxon>
        <taxon>Escovopsis</taxon>
    </lineage>
</organism>
<reference evidence="11 12" key="1">
    <citation type="submission" date="2015-07" db="EMBL/GenBank/DDBJ databases">
        <title>The genome of the fungus Escovopsis weberi, a specialized disease agent of ant agriculture.</title>
        <authorList>
            <person name="de Man T.J."/>
            <person name="Stajich J.E."/>
            <person name="Kubicek C.P."/>
            <person name="Chenthamara K."/>
            <person name="Atanasova L."/>
            <person name="Druzhinina I.S."/>
            <person name="Birnbaum S."/>
            <person name="Barribeau S.M."/>
            <person name="Teiling C."/>
            <person name="Suen G."/>
            <person name="Currie C."/>
            <person name="Gerardo N.M."/>
        </authorList>
    </citation>
    <scope>NUCLEOTIDE SEQUENCE [LARGE SCALE GENOMIC DNA]</scope>
</reference>
<dbReference type="InterPro" id="IPR015920">
    <property type="entry name" value="Cellobiose_DH-like_cyt"/>
</dbReference>
<dbReference type="OrthoDB" id="19261at2759"/>
<gene>
    <name evidence="11" type="ORF">ESCO_006133</name>
</gene>
<evidence type="ECO:0000256" key="7">
    <source>
        <dbReference type="SAM" id="MobiDB-lite"/>
    </source>
</evidence>
<evidence type="ECO:0000256" key="6">
    <source>
        <dbReference type="ARBA" id="ARBA00023136"/>
    </source>
</evidence>
<comment type="caution">
    <text evidence="11">The sequence shown here is derived from an EMBL/GenBank/DDBJ whole genome shotgun (WGS) entry which is preliminary data.</text>
</comment>
<evidence type="ECO:0000313" key="11">
    <source>
        <dbReference type="EMBL" id="KOS20305.1"/>
    </source>
</evidence>
<protein>
    <recommendedName>
        <fullName evidence="10">Cytochrome b561 domain-containing protein</fullName>
    </recommendedName>
</protein>
<dbReference type="InterPro" id="IPR006593">
    <property type="entry name" value="Cyt_b561/ferric_Rdtase_TM"/>
</dbReference>
<feature type="chain" id="PRO_5005839332" description="Cytochrome b561 domain-containing protein" evidence="9">
    <location>
        <begin position="26"/>
        <end position="478"/>
    </location>
</feature>
<evidence type="ECO:0000313" key="12">
    <source>
        <dbReference type="Proteomes" id="UP000053831"/>
    </source>
</evidence>
<dbReference type="PANTHER" id="PTHR47797">
    <property type="entry name" value="DEHYDROGENASE, PUTATIVE (AFU_ORTHOLOGUE AFUA_8G05805)-RELATED"/>
    <property type="match status" value="1"/>
</dbReference>
<dbReference type="SUPFAM" id="SSF49344">
    <property type="entry name" value="CBD9-like"/>
    <property type="match status" value="1"/>
</dbReference>
<evidence type="ECO:0000256" key="3">
    <source>
        <dbReference type="ARBA" id="ARBA00022692"/>
    </source>
</evidence>
<keyword evidence="9" id="KW-0732">Signal</keyword>
<feature type="transmembrane region" description="Helical" evidence="8">
    <location>
        <begin position="228"/>
        <end position="249"/>
    </location>
</feature>
<evidence type="ECO:0000259" key="10">
    <source>
        <dbReference type="SMART" id="SM00665"/>
    </source>
</evidence>
<feature type="transmembrane region" description="Helical" evidence="8">
    <location>
        <begin position="296"/>
        <end position="314"/>
    </location>
</feature>
<dbReference type="PANTHER" id="PTHR47797:SF1">
    <property type="entry name" value="CYTOCHROME B561 DOMAIN-CONTAINING PROTEIN-RELATED"/>
    <property type="match status" value="1"/>
</dbReference>